<dbReference type="NCBIfam" id="TIGR04183">
    <property type="entry name" value="Por_Secre_tail"/>
    <property type="match status" value="1"/>
</dbReference>
<evidence type="ECO:0000313" key="4">
    <source>
        <dbReference type="EMBL" id="GAA4955655.1"/>
    </source>
</evidence>
<organism evidence="4 5">
    <name type="scientific">Algibacter agarivorans</name>
    <dbReference type="NCBI Taxonomy" id="1109741"/>
    <lineage>
        <taxon>Bacteria</taxon>
        <taxon>Pseudomonadati</taxon>
        <taxon>Bacteroidota</taxon>
        <taxon>Flavobacteriia</taxon>
        <taxon>Flavobacteriales</taxon>
        <taxon>Flavobacteriaceae</taxon>
        <taxon>Algibacter</taxon>
    </lineage>
</organism>
<name>A0ABP9GWU5_9FLAO</name>
<accession>A0ABP9GWU5</accession>
<dbReference type="EMBL" id="BAABJJ010000044">
    <property type="protein sequence ID" value="GAA4955655.1"/>
    <property type="molecule type" value="Genomic_DNA"/>
</dbReference>
<dbReference type="Proteomes" id="UP001501302">
    <property type="component" value="Unassembled WGS sequence"/>
</dbReference>
<keyword evidence="1 2" id="KW-0732">Signal</keyword>
<gene>
    <name evidence="4" type="ORF">GCM10023314_31760</name>
</gene>
<dbReference type="Pfam" id="PF18962">
    <property type="entry name" value="Por_Secre_tail"/>
    <property type="match status" value="1"/>
</dbReference>
<protein>
    <submittedName>
        <fullName evidence="4">T9SS type A sorting domain-containing protein</fullName>
    </submittedName>
</protein>
<proteinExistence type="predicted"/>
<dbReference type="InterPro" id="IPR026444">
    <property type="entry name" value="Secre_tail"/>
</dbReference>
<dbReference type="Gene3D" id="2.60.40.3080">
    <property type="match status" value="1"/>
</dbReference>
<keyword evidence="5" id="KW-1185">Reference proteome</keyword>
<feature type="domain" description="Secretion system C-terminal sorting" evidence="3">
    <location>
        <begin position="103"/>
        <end position="175"/>
    </location>
</feature>
<feature type="chain" id="PRO_5045038993" evidence="2">
    <location>
        <begin position="20"/>
        <end position="177"/>
    </location>
</feature>
<reference evidence="5" key="1">
    <citation type="journal article" date="2019" name="Int. J. Syst. Evol. Microbiol.">
        <title>The Global Catalogue of Microorganisms (GCM) 10K type strain sequencing project: providing services to taxonomists for standard genome sequencing and annotation.</title>
        <authorList>
            <consortium name="The Broad Institute Genomics Platform"/>
            <consortium name="The Broad Institute Genome Sequencing Center for Infectious Disease"/>
            <person name="Wu L."/>
            <person name="Ma J."/>
        </authorList>
    </citation>
    <scope>NUCLEOTIDE SEQUENCE [LARGE SCALE GENOMIC DNA]</scope>
    <source>
        <strain evidence="5">JCM 18285</strain>
    </source>
</reference>
<evidence type="ECO:0000256" key="2">
    <source>
        <dbReference type="SAM" id="SignalP"/>
    </source>
</evidence>
<sequence length="177" mass="19698">MKLNLYIAFLFCFVLSVQAQDTTAKLEGAKSYSIKRSNLGVGGSSNTVTTKSGTYSVSHSIGQSSVIGTHYKNGYYLRQGYQQPLNKIKVVEEFSNNDLLANIYPNPFEQFISISFNEDIVDDISILVFDVNGKLVYSRKFQPSQKIQLNLEGISNGNYILKASSKAKSFNAKLIKK</sequence>
<comment type="caution">
    <text evidence="4">The sequence shown here is derived from an EMBL/GenBank/DDBJ whole genome shotgun (WGS) entry which is preliminary data.</text>
</comment>
<dbReference type="RefSeq" id="WP_345193823.1">
    <property type="nucleotide sequence ID" value="NZ_BAABJJ010000044.1"/>
</dbReference>
<evidence type="ECO:0000259" key="3">
    <source>
        <dbReference type="Pfam" id="PF18962"/>
    </source>
</evidence>
<feature type="signal peptide" evidence="2">
    <location>
        <begin position="1"/>
        <end position="19"/>
    </location>
</feature>
<evidence type="ECO:0000256" key="1">
    <source>
        <dbReference type="ARBA" id="ARBA00022729"/>
    </source>
</evidence>
<evidence type="ECO:0000313" key="5">
    <source>
        <dbReference type="Proteomes" id="UP001501302"/>
    </source>
</evidence>